<comment type="similarity">
    <text evidence="2">Belongs to the TrbI/VirB10 family.</text>
</comment>
<keyword evidence="3 7" id="KW-0812">Transmembrane</keyword>
<feature type="region of interest" description="Disordered" evidence="6">
    <location>
        <begin position="117"/>
        <end position="153"/>
    </location>
</feature>
<dbReference type="CDD" id="cd16431">
    <property type="entry name" value="IcmE"/>
    <property type="match status" value="1"/>
</dbReference>
<gene>
    <name evidence="8" type="ORF">HAP95_03610</name>
</gene>
<evidence type="ECO:0000256" key="2">
    <source>
        <dbReference type="ARBA" id="ARBA00010265"/>
    </source>
</evidence>
<protein>
    <submittedName>
        <fullName evidence="8">Uncharacterized protein</fullName>
    </submittedName>
</protein>
<evidence type="ECO:0000313" key="8">
    <source>
        <dbReference type="EMBL" id="MBU2759261.1"/>
    </source>
</evidence>
<evidence type="ECO:0000256" key="5">
    <source>
        <dbReference type="ARBA" id="ARBA00023136"/>
    </source>
</evidence>
<evidence type="ECO:0000256" key="1">
    <source>
        <dbReference type="ARBA" id="ARBA00004167"/>
    </source>
</evidence>
<dbReference type="InterPro" id="IPR042217">
    <property type="entry name" value="T4SS_VirB10/TrbI"/>
</dbReference>
<evidence type="ECO:0000313" key="9">
    <source>
        <dbReference type="Proteomes" id="UP000755654"/>
    </source>
</evidence>
<evidence type="ECO:0000256" key="4">
    <source>
        <dbReference type="ARBA" id="ARBA00022989"/>
    </source>
</evidence>
<evidence type="ECO:0000256" key="3">
    <source>
        <dbReference type="ARBA" id="ARBA00022692"/>
    </source>
</evidence>
<organism evidence="8 9">
    <name type="scientific">Acidithiobacillus sulfurivorans</name>
    <dbReference type="NCBI Taxonomy" id="1958756"/>
    <lineage>
        <taxon>Bacteria</taxon>
        <taxon>Pseudomonadati</taxon>
        <taxon>Pseudomonadota</taxon>
        <taxon>Acidithiobacillia</taxon>
        <taxon>Acidithiobacillales</taxon>
        <taxon>Acidithiobacillaceae</taxon>
        <taxon>Acidithiobacillus</taxon>
    </lineage>
</organism>
<keyword evidence="4 7" id="KW-1133">Transmembrane helix</keyword>
<dbReference type="Pfam" id="PF03743">
    <property type="entry name" value="TrbI"/>
    <property type="match status" value="1"/>
</dbReference>
<dbReference type="InterPro" id="IPR005498">
    <property type="entry name" value="T4SS_VirB10/TraB/TrbI"/>
</dbReference>
<reference evidence="8 9" key="1">
    <citation type="journal article" date="2021" name="ISME J.">
        <title>Genomic evolution of the class Acidithiobacillia: deep-branching Proteobacteria living in extreme acidic conditions.</title>
        <authorList>
            <person name="Moya-Beltran A."/>
            <person name="Beard S."/>
            <person name="Rojas-Villalobos C."/>
            <person name="Issotta F."/>
            <person name="Gallardo Y."/>
            <person name="Ulloa R."/>
            <person name="Giaveno A."/>
            <person name="Degli Esposti M."/>
            <person name="Johnson D.B."/>
            <person name="Quatrini R."/>
        </authorList>
    </citation>
    <scope>NUCLEOTIDE SEQUENCE [LARGE SCALE GENOMIC DNA]</scope>
    <source>
        <strain evidence="8 9">RW2</strain>
    </source>
</reference>
<evidence type="ECO:0000256" key="6">
    <source>
        <dbReference type="SAM" id="MobiDB-lite"/>
    </source>
</evidence>
<keyword evidence="9" id="KW-1185">Reference proteome</keyword>
<dbReference type="Proteomes" id="UP000755654">
    <property type="component" value="Unassembled WGS sequence"/>
</dbReference>
<feature type="transmembrane region" description="Helical" evidence="7">
    <location>
        <begin position="31"/>
        <end position="50"/>
    </location>
</feature>
<dbReference type="EMBL" id="JAAOMP010000035">
    <property type="protein sequence ID" value="MBU2759261.1"/>
    <property type="molecule type" value="Genomic_DNA"/>
</dbReference>
<sequence length="457" mass="47005">MSDEIEDQDSALPPKKKGFMGLTLNMTAGRWLMVGVGGVSLLTAFGAIWLETRGAHVDAGADVNMQANNGIHNAPGKSSPAYAAEVAAYNKKKAAYALSHDQSFVGIPVTGTTTMNMPPQQAPIQQPSAQVQQASIQETQQASQQQPQSPAADGAIAKEIGAIATAMKNQRGVNPGYYIPQFQRAEPSMSAVSAAGLTPVAETSISTPSAPPAIPPGSILYGVFENALKSTMPGPVIGELVQGKYNGDRVIGSFTLSKGSNDLLIRLNTLVLPSGKTVQIDAYAVSPSTTLPGMATGVDYHILSRTANFLGAAFLAGVEGYGAAVAQEGSTTTSALGIGTTQTYPMLTPAQTMDIAAGQAAQQLQPVQEAMANNVMEPNTITVAQGTPFGLLVVSSGKTAARTTVSAPVIGSPARPVTTGNPAVSPTAQSGYPVQRNNLSFPGLTLNTGATSILDRP</sequence>
<evidence type="ECO:0000256" key="7">
    <source>
        <dbReference type="SAM" id="Phobius"/>
    </source>
</evidence>
<feature type="compositionally biased region" description="Low complexity" evidence="6">
    <location>
        <begin position="118"/>
        <end position="152"/>
    </location>
</feature>
<comment type="subcellular location">
    <subcellularLocation>
        <location evidence="1">Membrane</location>
        <topology evidence="1">Single-pass membrane protein</topology>
    </subcellularLocation>
</comment>
<name>A0ABS5ZW54_9PROT</name>
<dbReference type="Gene3D" id="2.40.128.260">
    <property type="entry name" value="Type IV secretion system, VirB10/TraB/TrbI"/>
    <property type="match status" value="1"/>
</dbReference>
<proteinExistence type="inferred from homology"/>
<accession>A0ABS5ZW54</accession>
<dbReference type="RefSeq" id="WP_215882998.1">
    <property type="nucleotide sequence ID" value="NZ_JAAOMP010000035.1"/>
</dbReference>
<comment type="caution">
    <text evidence="8">The sequence shown here is derived from an EMBL/GenBank/DDBJ whole genome shotgun (WGS) entry which is preliminary data.</text>
</comment>
<dbReference type="InterPro" id="IPR049855">
    <property type="entry name" value="DotG/IcmE-like_C"/>
</dbReference>
<keyword evidence="5 7" id="KW-0472">Membrane</keyword>